<dbReference type="Proteomes" id="UP000291084">
    <property type="component" value="Chromosome 1"/>
</dbReference>
<proteinExistence type="predicted"/>
<keyword evidence="2" id="KW-1185">Reference proteome</keyword>
<dbReference type="AlphaFoldDB" id="A0A0S3R6I2"/>
<reference evidence="1 2" key="1">
    <citation type="journal article" date="2015" name="Sci. Rep.">
        <title>The power of single molecule real-time sequencing technology in the de novo assembly of a eukaryotic genome.</title>
        <authorList>
            <person name="Sakai H."/>
            <person name="Naito K."/>
            <person name="Ogiso-Tanaka E."/>
            <person name="Takahashi Y."/>
            <person name="Iseki K."/>
            <person name="Muto C."/>
            <person name="Satou K."/>
            <person name="Teruya K."/>
            <person name="Shiroma A."/>
            <person name="Shimoji M."/>
            <person name="Hirano T."/>
            <person name="Itoh T."/>
            <person name="Kaga A."/>
            <person name="Tomooka N."/>
        </authorList>
    </citation>
    <scope>NUCLEOTIDE SEQUENCE [LARGE SCALE GENOMIC DNA]</scope>
    <source>
        <strain evidence="2">cv. Shumari</strain>
    </source>
</reference>
<organism evidence="1 2">
    <name type="scientific">Vigna angularis var. angularis</name>
    <dbReference type="NCBI Taxonomy" id="157739"/>
    <lineage>
        <taxon>Eukaryota</taxon>
        <taxon>Viridiplantae</taxon>
        <taxon>Streptophyta</taxon>
        <taxon>Embryophyta</taxon>
        <taxon>Tracheophyta</taxon>
        <taxon>Spermatophyta</taxon>
        <taxon>Magnoliopsida</taxon>
        <taxon>eudicotyledons</taxon>
        <taxon>Gunneridae</taxon>
        <taxon>Pentapetalae</taxon>
        <taxon>rosids</taxon>
        <taxon>fabids</taxon>
        <taxon>Fabales</taxon>
        <taxon>Fabaceae</taxon>
        <taxon>Papilionoideae</taxon>
        <taxon>50 kb inversion clade</taxon>
        <taxon>NPAAA clade</taxon>
        <taxon>indigoferoid/millettioid clade</taxon>
        <taxon>Phaseoleae</taxon>
        <taxon>Vigna</taxon>
    </lineage>
</organism>
<sequence length="88" mass="10147">MKNMNAKIIKSKVSPDPLLQHQQSQWSNNTNVKASHSYIAYLEDLPLHMFSLKNNGKEKYECQDNKIQGFSGSFPNLPTTHHLHVLHF</sequence>
<gene>
    <name evidence="1" type="primary">Vigan.01G419100</name>
    <name evidence="1" type="ORF">VIGAN_01419100</name>
</gene>
<dbReference type="EMBL" id="AP015034">
    <property type="protein sequence ID" value="BAT76217.1"/>
    <property type="molecule type" value="Genomic_DNA"/>
</dbReference>
<evidence type="ECO:0000313" key="1">
    <source>
        <dbReference type="EMBL" id="BAT76217.1"/>
    </source>
</evidence>
<evidence type="ECO:0000313" key="2">
    <source>
        <dbReference type="Proteomes" id="UP000291084"/>
    </source>
</evidence>
<accession>A0A0S3R6I2</accession>
<protein>
    <submittedName>
        <fullName evidence="1">Uncharacterized protein</fullName>
    </submittedName>
</protein>
<name>A0A0S3R6I2_PHAAN</name>